<evidence type="ECO:0000256" key="2">
    <source>
        <dbReference type="ARBA" id="ARBA00022679"/>
    </source>
</evidence>
<evidence type="ECO:0000313" key="8">
    <source>
        <dbReference type="Proteomes" id="UP000095038"/>
    </source>
</evidence>
<dbReference type="GO" id="GO:0009086">
    <property type="term" value="P:methionine biosynthetic process"/>
    <property type="evidence" value="ECO:0007669"/>
    <property type="project" value="InterPro"/>
</dbReference>
<dbReference type="OrthoDB" id="261426at2759"/>
<comment type="cofactor">
    <cofactor evidence="5">
        <name>Zn(2+)</name>
        <dbReference type="ChEBI" id="CHEBI:29105"/>
    </cofactor>
</comment>
<dbReference type="EMBL" id="KV454475">
    <property type="protein sequence ID" value="ODV63980.1"/>
    <property type="molecule type" value="Genomic_DNA"/>
</dbReference>
<feature type="binding site" evidence="5">
    <location>
        <position position="256"/>
    </location>
    <ligand>
        <name>Zn(2+)</name>
        <dbReference type="ChEBI" id="CHEBI:29105"/>
    </ligand>
</feature>
<dbReference type="GO" id="GO:0033528">
    <property type="term" value="P:S-methylmethionine cycle"/>
    <property type="evidence" value="ECO:0007669"/>
    <property type="project" value="TreeGrafter"/>
</dbReference>
<reference evidence="8" key="1">
    <citation type="submission" date="2016-05" db="EMBL/GenBank/DDBJ databases">
        <title>Comparative genomics of biotechnologically important yeasts.</title>
        <authorList>
            <consortium name="DOE Joint Genome Institute"/>
            <person name="Riley R."/>
            <person name="Haridas S."/>
            <person name="Wolfe K.H."/>
            <person name="Lopes M.R."/>
            <person name="Hittinger C.T."/>
            <person name="Goker M."/>
            <person name="Salamov A."/>
            <person name="Wisecaver J."/>
            <person name="Long T.M."/>
            <person name="Aerts A.L."/>
            <person name="Barry K."/>
            <person name="Choi C."/>
            <person name="Clum A."/>
            <person name="Coughlan A.Y."/>
            <person name="Deshpande S."/>
            <person name="Douglass A.P."/>
            <person name="Hanson S.J."/>
            <person name="Klenk H.-P."/>
            <person name="Labutti K."/>
            <person name="Lapidus A."/>
            <person name="Lindquist E."/>
            <person name="Lipzen A."/>
            <person name="Meier-Kolthoff J.P."/>
            <person name="Ohm R.A."/>
            <person name="Otillar R.P."/>
            <person name="Pangilinan J."/>
            <person name="Peng Y."/>
            <person name="Rokas A."/>
            <person name="Rosa C.A."/>
            <person name="Scheuner C."/>
            <person name="Sibirny A.A."/>
            <person name="Slot J.C."/>
            <person name="Stielow J.B."/>
            <person name="Sun H."/>
            <person name="Kurtzman C.P."/>
            <person name="Blackwell M."/>
            <person name="Grigoriev I.V."/>
            <person name="Jeffries T.W."/>
        </authorList>
    </citation>
    <scope>NUCLEOTIDE SEQUENCE [LARGE SCALE GENOMIC DNA]</scope>
    <source>
        <strain evidence="8">DSM 1968</strain>
    </source>
</reference>
<dbReference type="AlphaFoldDB" id="A0A1D2VQV4"/>
<dbReference type="InterPro" id="IPR017226">
    <property type="entry name" value="BHMT-like"/>
</dbReference>
<dbReference type="RefSeq" id="XP_020050287.1">
    <property type="nucleotide sequence ID" value="XM_020188519.1"/>
</dbReference>
<feature type="binding site" evidence="5">
    <location>
        <position position="332"/>
    </location>
    <ligand>
        <name>Zn(2+)</name>
        <dbReference type="ChEBI" id="CHEBI:29105"/>
    </ligand>
</feature>
<dbReference type="InterPro" id="IPR003726">
    <property type="entry name" value="HCY_dom"/>
</dbReference>
<dbReference type="PANTHER" id="PTHR46015">
    <property type="entry name" value="ZGC:172121"/>
    <property type="match status" value="1"/>
</dbReference>
<keyword evidence="3 5" id="KW-0479">Metal-binding</keyword>
<keyword evidence="1 5" id="KW-0489">Methyltransferase</keyword>
<name>A0A1D2VQV4_9ASCO</name>
<protein>
    <submittedName>
        <fullName evidence="7">Homocysteine S-methyltransferase</fullName>
    </submittedName>
</protein>
<gene>
    <name evidence="7" type="ORF">ASCRUDRAFT_100890</name>
</gene>
<dbReference type="Proteomes" id="UP000095038">
    <property type="component" value="Unassembled WGS sequence"/>
</dbReference>
<evidence type="ECO:0000313" key="7">
    <source>
        <dbReference type="EMBL" id="ODV63980.1"/>
    </source>
</evidence>
<evidence type="ECO:0000256" key="1">
    <source>
        <dbReference type="ARBA" id="ARBA00022603"/>
    </source>
</evidence>
<dbReference type="GO" id="GO:0008270">
    <property type="term" value="F:zinc ion binding"/>
    <property type="evidence" value="ECO:0007669"/>
    <property type="project" value="InterPro"/>
</dbReference>
<evidence type="ECO:0000259" key="6">
    <source>
        <dbReference type="PROSITE" id="PS50970"/>
    </source>
</evidence>
<evidence type="ECO:0000256" key="5">
    <source>
        <dbReference type="PROSITE-ProRule" id="PRU00333"/>
    </source>
</evidence>
<dbReference type="NCBIfam" id="NF007020">
    <property type="entry name" value="PRK09485.1"/>
    <property type="match status" value="1"/>
</dbReference>
<dbReference type="FunCoup" id="A0A1D2VQV4">
    <property type="interactions" value="204"/>
</dbReference>
<dbReference type="InParanoid" id="A0A1D2VQV4"/>
<evidence type="ECO:0000256" key="4">
    <source>
        <dbReference type="ARBA" id="ARBA00022833"/>
    </source>
</evidence>
<keyword evidence="8" id="KW-1185">Reference proteome</keyword>
<keyword evidence="2 5" id="KW-0808">Transferase</keyword>
<accession>A0A1D2VQV4</accession>
<proteinExistence type="predicted"/>
<feature type="domain" description="Hcy-binding" evidence="6">
    <location>
        <begin position="7"/>
        <end position="346"/>
    </location>
</feature>
<organism evidence="7 8">
    <name type="scientific">Ascoidea rubescens DSM 1968</name>
    <dbReference type="NCBI Taxonomy" id="1344418"/>
    <lineage>
        <taxon>Eukaryota</taxon>
        <taxon>Fungi</taxon>
        <taxon>Dikarya</taxon>
        <taxon>Ascomycota</taxon>
        <taxon>Saccharomycotina</taxon>
        <taxon>Saccharomycetes</taxon>
        <taxon>Ascoideaceae</taxon>
        <taxon>Ascoidea</taxon>
    </lineage>
</organism>
<keyword evidence="4 5" id="KW-0862">Zinc</keyword>
<dbReference type="SUPFAM" id="SSF82282">
    <property type="entry name" value="Homocysteine S-methyltransferase"/>
    <property type="match status" value="1"/>
</dbReference>
<sequence>MDMTVNNISTILRTTSDVLFFDGAMGTELEKRGVDVSNPLWSTIALLNNPSTIKEIHMDYLKSGSNILITSTYQTSIRGLIQYDKLYFSVKQNCDDVINKSVELANNAKIEYLQNQIQNQIQNQKTIKPLFIAGSIGPYGAFLSDGSEYTGNYGDISIGELKKFHYERLKLLILNKNCDFLILETMPNFLEIKVLTELIEVDLKQKLSVNKPYILSVSIKDPYHLADGTSISLVTDYLNNKNFFDDGNLISIGSNCLPLKNSVSFIKNLKNAIPDGFPISIYPNSGEIYDGVKKSWSPDSEILGKEKLDQYKLENISKTWVTNGARIIGGCCRVGPQDIKRIVSSF</sequence>
<evidence type="ECO:0000256" key="3">
    <source>
        <dbReference type="ARBA" id="ARBA00022723"/>
    </source>
</evidence>
<feature type="binding site" evidence="5">
    <location>
        <position position="331"/>
    </location>
    <ligand>
        <name>Zn(2+)</name>
        <dbReference type="ChEBI" id="CHEBI:29105"/>
    </ligand>
</feature>
<dbReference type="STRING" id="1344418.A0A1D2VQV4"/>
<dbReference type="GeneID" id="30962155"/>
<dbReference type="GO" id="GO:0008898">
    <property type="term" value="F:S-adenosylmethionine-homocysteine S-methyltransferase activity"/>
    <property type="evidence" value="ECO:0007669"/>
    <property type="project" value="TreeGrafter"/>
</dbReference>
<dbReference type="PANTHER" id="PTHR46015:SF1">
    <property type="entry name" value="HOMOCYSTEINE S-METHYLTRANSFERASE-LIKE ISOFORM 1"/>
    <property type="match status" value="1"/>
</dbReference>
<dbReference type="Gene3D" id="3.20.20.330">
    <property type="entry name" value="Homocysteine-binding-like domain"/>
    <property type="match status" value="1"/>
</dbReference>
<dbReference type="InterPro" id="IPR051486">
    <property type="entry name" value="Hcy_S-methyltransferase"/>
</dbReference>
<dbReference type="PROSITE" id="PS50970">
    <property type="entry name" value="HCY"/>
    <property type="match status" value="1"/>
</dbReference>
<dbReference type="PIRSF" id="PIRSF037505">
    <property type="entry name" value="Betaine_HMT"/>
    <property type="match status" value="1"/>
</dbReference>
<dbReference type="GO" id="GO:0032259">
    <property type="term" value="P:methylation"/>
    <property type="evidence" value="ECO:0007669"/>
    <property type="project" value="UniProtKB-KW"/>
</dbReference>
<dbReference type="InterPro" id="IPR036589">
    <property type="entry name" value="HCY_dom_sf"/>
</dbReference>
<dbReference type="Pfam" id="PF02574">
    <property type="entry name" value="S-methyl_trans"/>
    <property type="match status" value="1"/>
</dbReference>